<feature type="compositionally biased region" description="Polar residues" evidence="1">
    <location>
        <begin position="87"/>
        <end position="100"/>
    </location>
</feature>
<dbReference type="EMBL" id="OX460343">
    <property type="protein sequence ID" value="CAI9180042.1"/>
    <property type="molecule type" value="Genomic_DNA"/>
</dbReference>
<evidence type="ECO:0000313" key="2">
    <source>
        <dbReference type="EMBL" id="CAI9180042.1"/>
    </source>
</evidence>
<feature type="region of interest" description="Disordered" evidence="1">
    <location>
        <begin position="129"/>
        <end position="148"/>
    </location>
</feature>
<gene>
    <name evidence="2" type="ORF">MRATA1EN1_LOCUS29004</name>
</gene>
<feature type="region of interest" description="Disordered" evidence="1">
    <location>
        <begin position="55"/>
        <end position="117"/>
    </location>
</feature>
<evidence type="ECO:0000313" key="3">
    <source>
        <dbReference type="Proteomes" id="UP001176941"/>
    </source>
</evidence>
<feature type="compositionally biased region" description="Basic and acidic residues" evidence="1">
    <location>
        <begin position="129"/>
        <end position="138"/>
    </location>
</feature>
<name>A0ABN9A537_RANTA</name>
<keyword evidence="3" id="KW-1185">Reference proteome</keyword>
<protein>
    <submittedName>
        <fullName evidence="2">Uncharacterized protein</fullName>
    </submittedName>
</protein>
<proteinExistence type="predicted"/>
<sequence>MRESSRKNVLEKETLYYFRQSSDVHRDLEGSLALDPSLTRAVLYVHAVERHSAFKDGEQGTSRAVQRLQASAAGAKESIPGWETERNTTQNRQTPSSTQLKSKRIGTAEPKRLRRPRSLHFALRTLENELRNEQHTHEPTAAGRGVPPAMSTASLLKLWRVS</sequence>
<reference evidence="2" key="1">
    <citation type="submission" date="2023-04" db="EMBL/GenBank/DDBJ databases">
        <authorList>
            <consortium name="ELIXIR-Norway"/>
        </authorList>
    </citation>
    <scope>NUCLEOTIDE SEQUENCE [LARGE SCALE GENOMIC DNA]</scope>
</reference>
<dbReference type="Proteomes" id="UP001176941">
    <property type="component" value="Chromosome X"/>
</dbReference>
<organism evidence="2 3">
    <name type="scientific">Rangifer tarandus platyrhynchus</name>
    <name type="common">Svalbard reindeer</name>
    <dbReference type="NCBI Taxonomy" id="3082113"/>
    <lineage>
        <taxon>Eukaryota</taxon>
        <taxon>Metazoa</taxon>
        <taxon>Chordata</taxon>
        <taxon>Craniata</taxon>
        <taxon>Vertebrata</taxon>
        <taxon>Euteleostomi</taxon>
        <taxon>Mammalia</taxon>
        <taxon>Eutheria</taxon>
        <taxon>Laurasiatheria</taxon>
        <taxon>Artiodactyla</taxon>
        <taxon>Ruminantia</taxon>
        <taxon>Pecora</taxon>
        <taxon>Cervidae</taxon>
        <taxon>Odocoileinae</taxon>
        <taxon>Rangifer</taxon>
    </lineage>
</organism>
<accession>A0ABN9A537</accession>
<evidence type="ECO:0000256" key="1">
    <source>
        <dbReference type="SAM" id="MobiDB-lite"/>
    </source>
</evidence>